<accession>A0A2M7D6Y4</accession>
<protein>
    <recommendedName>
        <fullName evidence="7 8">UDP-N-acetylmuramoylalanine--D-glutamate ligase</fullName>
        <ecNumber evidence="7 8">6.3.2.9</ecNumber>
    </recommendedName>
    <alternativeName>
        <fullName evidence="7">D-glutamic acid-adding enzyme</fullName>
    </alternativeName>
    <alternativeName>
        <fullName evidence="7">UDP-N-acetylmuramoyl-L-alanyl-D-glutamate synthetase</fullName>
    </alternativeName>
</protein>
<dbReference type="GO" id="GO:0009252">
    <property type="term" value="P:peptidoglycan biosynthetic process"/>
    <property type="evidence" value="ECO:0007669"/>
    <property type="project" value="UniProtKB-UniRule"/>
</dbReference>
<evidence type="ECO:0000256" key="3">
    <source>
        <dbReference type="ARBA" id="ARBA00022490"/>
    </source>
</evidence>
<dbReference type="InterPro" id="IPR013221">
    <property type="entry name" value="Mur_ligase_cen"/>
</dbReference>
<keyword evidence="6 7" id="KW-0067">ATP-binding</keyword>
<evidence type="ECO:0000256" key="7">
    <source>
        <dbReference type="HAMAP-Rule" id="MF_00639"/>
    </source>
</evidence>
<evidence type="ECO:0000313" key="12">
    <source>
        <dbReference type="Proteomes" id="UP000229247"/>
    </source>
</evidence>
<feature type="domain" description="Mur ligase central" evidence="10">
    <location>
        <begin position="126"/>
        <end position="317"/>
    </location>
</feature>
<keyword evidence="5 7" id="KW-0547">Nucleotide-binding</keyword>
<dbReference type="SUPFAM" id="SSF53623">
    <property type="entry name" value="MurD-like peptide ligases, catalytic domain"/>
    <property type="match status" value="1"/>
</dbReference>
<comment type="caution">
    <text evidence="11">The sequence shown here is derived from an EMBL/GenBank/DDBJ whole genome shotgun (WGS) entry which is preliminary data.</text>
</comment>
<keyword evidence="7 8" id="KW-0961">Cell wall biogenesis/degradation</keyword>
<proteinExistence type="inferred from homology"/>
<evidence type="ECO:0000256" key="1">
    <source>
        <dbReference type="ARBA" id="ARBA00004496"/>
    </source>
</evidence>
<dbReference type="GO" id="GO:0071555">
    <property type="term" value="P:cell wall organization"/>
    <property type="evidence" value="ECO:0007669"/>
    <property type="project" value="UniProtKB-KW"/>
</dbReference>
<dbReference type="Pfam" id="PF02875">
    <property type="entry name" value="Mur_ligase_C"/>
    <property type="match status" value="1"/>
</dbReference>
<dbReference type="GO" id="GO:0008764">
    <property type="term" value="F:UDP-N-acetylmuramoylalanine-D-glutamate ligase activity"/>
    <property type="evidence" value="ECO:0007669"/>
    <property type="project" value="UniProtKB-UniRule"/>
</dbReference>
<name>A0A2M7D6Y4_9BACT</name>
<dbReference type="GO" id="GO:0008360">
    <property type="term" value="P:regulation of cell shape"/>
    <property type="evidence" value="ECO:0007669"/>
    <property type="project" value="UniProtKB-KW"/>
</dbReference>
<evidence type="ECO:0000256" key="5">
    <source>
        <dbReference type="ARBA" id="ARBA00022741"/>
    </source>
</evidence>
<dbReference type="Pfam" id="PF21799">
    <property type="entry name" value="MurD-like_N"/>
    <property type="match status" value="1"/>
</dbReference>
<dbReference type="Gene3D" id="3.40.1190.10">
    <property type="entry name" value="Mur-like, catalytic domain"/>
    <property type="match status" value="1"/>
</dbReference>
<organism evidence="11 12">
    <name type="scientific">Candidatus Portnoybacteria bacterium CG02_land_8_20_14_3_00_45_8</name>
    <dbReference type="NCBI Taxonomy" id="1974807"/>
    <lineage>
        <taxon>Bacteria</taxon>
        <taxon>Candidatus Portnoyibacteriota</taxon>
    </lineage>
</organism>
<dbReference type="EC" id="6.3.2.9" evidence="7 8"/>
<comment type="catalytic activity">
    <reaction evidence="7 8">
        <text>UDP-N-acetyl-alpha-D-muramoyl-L-alanine + D-glutamate + ATP = UDP-N-acetyl-alpha-D-muramoyl-L-alanyl-D-glutamate + ADP + phosphate + H(+)</text>
        <dbReference type="Rhea" id="RHEA:16429"/>
        <dbReference type="ChEBI" id="CHEBI:15378"/>
        <dbReference type="ChEBI" id="CHEBI:29986"/>
        <dbReference type="ChEBI" id="CHEBI:30616"/>
        <dbReference type="ChEBI" id="CHEBI:43474"/>
        <dbReference type="ChEBI" id="CHEBI:83898"/>
        <dbReference type="ChEBI" id="CHEBI:83900"/>
        <dbReference type="ChEBI" id="CHEBI:456216"/>
        <dbReference type="EC" id="6.3.2.9"/>
    </reaction>
</comment>
<keyword evidence="7 8" id="KW-0573">Peptidoglycan synthesis</keyword>
<dbReference type="GO" id="GO:0005524">
    <property type="term" value="F:ATP binding"/>
    <property type="evidence" value="ECO:0007669"/>
    <property type="project" value="UniProtKB-UniRule"/>
</dbReference>
<comment type="subcellular location">
    <subcellularLocation>
        <location evidence="1 7 8">Cytoplasm</location>
    </subcellularLocation>
</comment>
<dbReference type="SUPFAM" id="SSF53244">
    <property type="entry name" value="MurD-like peptide ligases, peptide-binding domain"/>
    <property type="match status" value="1"/>
</dbReference>
<evidence type="ECO:0000259" key="9">
    <source>
        <dbReference type="Pfam" id="PF02875"/>
    </source>
</evidence>
<keyword evidence="7 8" id="KW-0131">Cell cycle</keyword>
<comment type="function">
    <text evidence="7 8">Cell wall formation. Catalyzes the addition of glutamate to the nucleotide precursor UDP-N-acetylmuramoyl-L-alanine (UMA).</text>
</comment>
<dbReference type="InterPro" id="IPR005762">
    <property type="entry name" value="MurD"/>
</dbReference>
<dbReference type="UniPathway" id="UPA00219"/>
<dbReference type="GO" id="GO:0051301">
    <property type="term" value="P:cell division"/>
    <property type="evidence" value="ECO:0007669"/>
    <property type="project" value="UniProtKB-KW"/>
</dbReference>
<evidence type="ECO:0000256" key="8">
    <source>
        <dbReference type="RuleBase" id="RU003664"/>
    </source>
</evidence>
<dbReference type="InterPro" id="IPR036615">
    <property type="entry name" value="Mur_ligase_C_dom_sf"/>
</dbReference>
<evidence type="ECO:0000256" key="4">
    <source>
        <dbReference type="ARBA" id="ARBA00022598"/>
    </source>
</evidence>
<dbReference type="Pfam" id="PF08245">
    <property type="entry name" value="Mur_ligase_M"/>
    <property type="match status" value="1"/>
</dbReference>
<keyword evidence="7 8" id="KW-0133">Cell shape</keyword>
<keyword evidence="4 7" id="KW-0436">Ligase</keyword>
<feature type="domain" description="Mur ligase C-terminal" evidence="9">
    <location>
        <begin position="339"/>
        <end position="466"/>
    </location>
</feature>
<comment type="pathway">
    <text evidence="2 7 8">Cell wall biogenesis; peptidoglycan biosynthesis.</text>
</comment>
<dbReference type="Gene3D" id="3.90.190.20">
    <property type="entry name" value="Mur ligase, C-terminal domain"/>
    <property type="match status" value="1"/>
</dbReference>
<dbReference type="InterPro" id="IPR004101">
    <property type="entry name" value="Mur_ligase_C"/>
</dbReference>
<dbReference type="GO" id="GO:0005737">
    <property type="term" value="C:cytoplasm"/>
    <property type="evidence" value="ECO:0007669"/>
    <property type="project" value="UniProtKB-SubCell"/>
</dbReference>
<comment type="similarity">
    <text evidence="7">Belongs to the MurCDEF family.</text>
</comment>
<keyword evidence="7 8" id="KW-0132">Cell division</keyword>
<reference evidence="12" key="1">
    <citation type="submission" date="2017-09" db="EMBL/GenBank/DDBJ databases">
        <title>Depth-based differentiation of microbial function through sediment-hosted aquifers and enrichment of novel symbionts in the deep terrestrial subsurface.</title>
        <authorList>
            <person name="Probst A.J."/>
            <person name="Ladd B."/>
            <person name="Jarett J.K."/>
            <person name="Geller-Mcgrath D.E."/>
            <person name="Sieber C.M.K."/>
            <person name="Emerson J.B."/>
            <person name="Anantharaman K."/>
            <person name="Thomas B.C."/>
            <person name="Malmstrom R."/>
            <person name="Stieglmeier M."/>
            <person name="Klingl A."/>
            <person name="Woyke T."/>
            <person name="Ryan C.M."/>
            <person name="Banfield J.F."/>
        </authorList>
    </citation>
    <scope>NUCLEOTIDE SEQUENCE [LARGE SCALE GENOMIC DNA]</scope>
</reference>
<sequence length="491" mass="53903">MELSDFKNKRVLVMGIGLHGGGVGVIKFLVEQGAKVLATDLRSKTELADSLKQLKDLSASPNQGKHIEYVLGRHRLEDFTDTELVIKNPGVPDNSEFLAAARAKGIPIESDIGIFLELCPAPIIGVSGTKGKSTTATLIANIFSQHFPQVILAGNIRQSALTKLSEITKDTIVVLELSSWQLADAKEHKKSPYVAIITNILEDHLNRYNAFQDYVEDKKLIHKFQKDKDYLFLNFADQLSRELSKEVKSRIYFYSTDGSTLLKEELPKINQKARLGAYAKSQKIYYGAAQEEICDVKDVKLIGQHNLANVLAAVSVADLYNVPREKIKKALREFKGLAGRLQLIAEKDGVKFINDTTATAPDAAIAAIHAVSAHYFPDRVKKGQTKEKHLVLIAGGADKDLDFTKLGETIADHIKAVVLLEGTATPKLTQAITKPEIIKGTTDNMIKAVKLARSSASDGDIILLSPGCASFGLFKHEFDRGQKFNEAINSL</sequence>
<gene>
    <name evidence="7 11" type="primary">murD</name>
    <name evidence="11" type="ORF">COS30_00180</name>
</gene>
<evidence type="ECO:0000259" key="10">
    <source>
        <dbReference type="Pfam" id="PF08245"/>
    </source>
</evidence>
<dbReference type="SUPFAM" id="SSF51984">
    <property type="entry name" value="MurCD N-terminal domain"/>
    <property type="match status" value="1"/>
</dbReference>
<dbReference type="Proteomes" id="UP000229247">
    <property type="component" value="Unassembled WGS sequence"/>
</dbReference>
<dbReference type="AlphaFoldDB" id="A0A2M7D6Y4"/>
<evidence type="ECO:0000313" key="11">
    <source>
        <dbReference type="EMBL" id="PIV38789.1"/>
    </source>
</evidence>
<evidence type="ECO:0000256" key="6">
    <source>
        <dbReference type="ARBA" id="ARBA00022840"/>
    </source>
</evidence>
<dbReference type="PANTHER" id="PTHR43692:SF1">
    <property type="entry name" value="UDP-N-ACETYLMURAMOYLALANINE--D-GLUTAMATE LIGASE"/>
    <property type="match status" value="1"/>
</dbReference>
<evidence type="ECO:0000256" key="2">
    <source>
        <dbReference type="ARBA" id="ARBA00004752"/>
    </source>
</evidence>
<dbReference type="PANTHER" id="PTHR43692">
    <property type="entry name" value="UDP-N-ACETYLMURAMOYLALANINE--D-GLUTAMATE LIGASE"/>
    <property type="match status" value="1"/>
</dbReference>
<dbReference type="EMBL" id="PEUE01000004">
    <property type="protein sequence ID" value="PIV38789.1"/>
    <property type="molecule type" value="Genomic_DNA"/>
</dbReference>
<dbReference type="NCBIfam" id="TIGR01087">
    <property type="entry name" value="murD"/>
    <property type="match status" value="1"/>
</dbReference>
<feature type="binding site" evidence="7">
    <location>
        <begin position="128"/>
        <end position="134"/>
    </location>
    <ligand>
        <name>ATP</name>
        <dbReference type="ChEBI" id="CHEBI:30616"/>
    </ligand>
</feature>
<keyword evidence="3 7" id="KW-0963">Cytoplasm</keyword>
<dbReference type="Gene3D" id="3.40.50.720">
    <property type="entry name" value="NAD(P)-binding Rossmann-like Domain"/>
    <property type="match status" value="1"/>
</dbReference>
<dbReference type="HAMAP" id="MF_00639">
    <property type="entry name" value="MurD"/>
    <property type="match status" value="1"/>
</dbReference>
<dbReference type="InterPro" id="IPR036565">
    <property type="entry name" value="Mur-like_cat_sf"/>
</dbReference>